<reference evidence="1 2" key="1">
    <citation type="submission" date="2023-01" db="EMBL/GenBank/DDBJ databases">
        <title>Analysis of 21 Apiospora genomes using comparative genomics revels a genus with tremendous synthesis potential of carbohydrate active enzymes and secondary metabolites.</title>
        <authorList>
            <person name="Sorensen T."/>
        </authorList>
    </citation>
    <scope>NUCLEOTIDE SEQUENCE [LARGE SCALE GENOMIC DNA]</scope>
    <source>
        <strain evidence="1 2">CBS 135458</strain>
    </source>
</reference>
<evidence type="ECO:0000313" key="1">
    <source>
        <dbReference type="EMBL" id="KAK8061936.1"/>
    </source>
</evidence>
<sequence length="155" mass="16621">MSVKLDAFNKGRMLARSAVPFVTRTLVTDSKQQPTETQQFSAIVVGAGAAGIATTGSLLDILGHGSRIAWVDPDFRGGRINACYREVPSNTIAQTFLDYGKGFESFRRAAQAIPKPNGLTKMEALEAKSTCSLHHAGDMLRRSRMGCAAMGGCRV</sequence>
<accession>A0ABR1USM8</accession>
<proteinExistence type="predicted"/>
<dbReference type="Proteomes" id="UP001480595">
    <property type="component" value="Unassembled WGS sequence"/>
</dbReference>
<protein>
    <submittedName>
        <fullName evidence="1">Uncharacterized protein</fullName>
    </submittedName>
</protein>
<dbReference type="RefSeq" id="XP_066715198.1">
    <property type="nucleotide sequence ID" value="XM_066859711.1"/>
</dbReference>
<evidence type="ECO:0000313" key="2">
    <source>
        <dbReference type="Proteomes" id="UP001480595"/>
    </source>
</evidence>
<dbReference type="PANTHER" id="PTHR38688">
    <property type="entry name" value="PYR_REDOX_2 DOMAIN-CONTAINING PROTEIN"/>
    <property type="match status" value="1"/>
</dbReference>
<dbReference type="PANTHER" id="PTHR38688:SF1">
    <property type="entry name" value="FAD_NAD(P)-BINDING DOMAIN-CONTAINING PROTEIN"/>
    <property type="match status" value="1"/>
</dbReference>
<keyword evidence="2" id="KW-1185">Reference proteome</keyword>
<dbReference type="GeneID" id="92092774"/>
<gene>
    <name evidence="1" type="ORF">PG994_008302</name>
</gene>
<dbReference type="EMBL" id="JAQQWL010000008">
    <property type="protein sequence ID" value="KAK8061936.1"/>
    <property type="molecule type" value="Genomic_DNA"/>
</dbReference>
<comment type="caution">
    <text evidence="1">The sequence shown here is derived from an EMBL/GenBank/DDBJ whole genome shotgun (WGS) entry which is preliminary data.</text>
</comment>
<name>A0ABR1USM8_9PEZI</name>
<organism evidence="1 2">
    <name type="scientific">Apiospora phragmitis</name>
    <dbReference type="NCBI Taxonomy" id="2905665"/>
    <lineage>
        <taxon>Eukaryota</taxon>
        <taxon>Fungi</taxon>
        <taxon>Dikarya</taxon>
        <taxon>Ascomycota</taxon>
        <taxon>Pezizomycotina</taxon>
        <taxon>Sordariomycetes</taxon>
        <taxon>Xylariomycetidae</taxon>
        <taxon>Amphisphaeriales</taxon>
        <taxon>Apiosporaceae</taxon>
        <taxon>Apiospora</taxon>
    </lineage>
</organism>
<dbReference type="InterPro" id="IPR053275">
    <property type="entry name" value="Agnestin_monoxygenase"/>
</dbReference>